<dbReference type="GO" id="GO:0005829">
    <property type="term" value="C:cytosol"/>
    <property type="evidence" value="ECO:0007669"/>
    <property type="project" value="TreeGrafter"/>
</dbReference>
<keyword evidence="4 15" id="KW-0808">Transferase</keyword>
<name>A0A8B5Y406_9BACI</name>
<organism evidence="15 16">
    <name type="scientific">Peribacillus simplex</name>
    <dbReference type="NCBI Taxonomy" id="1478"/>
    <lineage>
        <taxon>Bacteria</taxon>
        <taxon>Bacillati</taxon>
        <taxon>Bacillota</taxon>
        <taxon>Bacilli</taxon>
        <taxon>Bacillales</taxon>
        <taxon>Bacillaceae</taxon>
        <taxon>Peribacillus</taxon>
    </lineage>
</organism>
<comment type="subunit">
    <text evidence="12">Homotetramer and homodimer (in equilibrium).</text>
</comment>
<dbReference type="SUPFAM" id="SSF53067">
    <property type="entry name" value="Actin-like ATPase domain"/>
    <property type="match status" value="2"/>
</dbReference>
<gene>
    <name evidence="15" type="primary">glpK</name>
    <name evidence="15" type="ORF">FQP34_01000</name>
</gene>
<evidence type="ECO:0000259" key="14">
    <source>
        <dbReference type="Pfam" id="PF02782"/>
    </source>
</evidence>
<evidence type="ECO:0000256" key="3">
    <source>
        <dbReference type="ARBA" id="ARBA00012099"/>
    </source>
</evidence>
<evidence type="ECO:0000256" key="1">
    <source>
        <dbReference type="ARBA" id="ARBA00005190"/>
    </source>
</evidence>
<dbReference type="EMBL" id="VNKI01000001">
    <property type="protein sequence ID" value="TVX83843.1"/>
    <property type="molecule type" value="Genomic_DNA"/>
</dbReference>
<evidence type="ECO:0000256" key="9">
    <source>
        <dbReference type="ARBA" id="ARBA00043149"/>
    </source>
</evidence>
<dbReference type="PANTHER" id="PTHR10196">
    <property type="entry name" value="SUGAR KINASE"/>
    <property type="match status" value="1"/>
</dbReference>
<dbReference type="RefSeq" id="WP_144476483.1">
    <property type="nucleotide sequence ID" value="NZ_VNKI01000001.1"/>
</dbReference>
<dbReference type="InterPro" id="IPR018484">
    <property type="entry name" value="FGGY_N"/>
</dbReference>
<evidence type="ECO:0000259" key="13">
    <source>
        <dbReference type="Pfam" id="PF00370"/>
    </source>
</evidence>
<dbReference type="FunFam" id="3.30.420.40:FF:000008">
    <property type="entry name" value="Glycerol kinase"/>
    <property type="match status" value="1"/>
</dbReference>
<sequence length="516" mass="57965">MVQERYILAIDQSTSGTKVKIINKKGEILTKKFLEHQQFYPNPGWSEHDPIEIYSNVRDLLNEMGRTTTVDTTNIEALSITNQRETIVVWDKETGLPVYNAIVWQCRRTADLCKVLKNKGLEKVVKLKTGLTLDPYFSATKVKWILDNIDGARKKAKKGQLLLGTIDSWLIWKLTNGKVHATDYTNASRTMLYNIYNLSWDDELLDIFTIPSSMLPEVKFSDEIFGNISDLANLRLPISGIIGDSHGALVGQMCFEKGMVKSTFGTGSSLMMNTGKEAIKSGKGLMTTIAYAYNGEISYALEGIIHSTGDTLKWIKDNLGLFDSFEEAEKMATSIESNDGVYIIPSFAGLGAPYWNPYTKAAIMGLNRRVNKNHIVRAGMESIVYQIRDVIELMNQESGIELKELRVDGGPTTNKFLMQFQADILGISVVKTNVPELSSMGAAYLAGLGKGLWKSIEEIKSLDYFKYFFSCEMSQSDSTKYYQEWKSTIALMINEDQINTEENSFSLNKEINKVVQ</sequence>
<evidence type="ECO:0000256" key="12">
    <source>
        <dbReference type="ARBA" id="ARBA00063665"/>
    </source>
</evidence>
<dbReference type="Pfam" id="PF00370">
    <property type="entry name" value="FGGY_N"/>
    <property type="match status" value="1"/>
</dbReference>
<keyword evidence="8" id="KW-0067">ATP-binding</keyword>
<keyword evidence="6 15" id="KW-0418">Kinase</keyword>
<dbReference type="FunFam" id="3.30.420.40:FF:000007">
    <property type="entry name" value="Glycerol kinase"/>
    <property type="match status" value="1"/>
</dbReference>
<dbReference type="EC" id="2.7.1.30" evidence="3"/>
<dbReference type="InterPro" id="IPR018483">
    <property type="entry name" value="Carb_kinase_FGGY_CS"/>
</dbReference>
<evidence type="ECO:0000256" key="10">
    <source>
        <dbReference type="ARBA" id="ARBA00052101"/>
    </source>
</evidence>
<dbReference type="GO" id="GO:0004370">
    <property type="term" value="F:glycerol kinase activity"/>
    <property type="evidence" value="ECO:0007669"/>
    <property type="project" value="UniProtKB-EC"/>
</dbReference>
<feature type="domain" description="Carbohydrate kinase FGGY N-terminal" evidence="13">
    <location>
        <begin position="6"/>
        <end position="251"/>
    </location>
</feature>
<dbReference type="NCBIfam" id="TIGR01311">
    <property type="entry name" value="glycerol_kin"/>
    <property type="match status" value="1"/>
</dbReference>
<dbReference type="Pfam" id="PF02782">
    <property type="entry name" value="FGGY_C"/>
    <property type="match status" value="1"/>
</dbReference>
<reference evidence="15 16" key="1">
    <citation type="submission" date="2019-07" db="EMBL/GenBank/DDBJ databases">
        <title>Genome assembly of Bacillus simplex strain GGC-P6A.</title>
        <authorList>
            <person name="Jennings M.E."/>
            <person name="Barton H.A."/>
        </authorList>
    </citation>
    <scope>NUCLEOTIDE SEQUENCE [LARGE SCALE GENOMIC DNA]</scope>
    <source>
        <strain evidence="15 16">GGC-P6A</strain>
    </source>
</reference>
<dbReference type="Proteomes" id="UP000317770">
    <property type="component" value="Unassembled WGS sequence"/>
</dbReference>
<evidence type="ECO:0000256" key="11">
    <source>
        <dbReference type="ARBA" id="ARBA00054633"/>
    </source>
</evidence>
<comment type="function">
    <text evidence="11">Key enzyme in the regulation of glycerol uptake and metabolism. Catalyzes the phosphorylation of glycerol to yield sn-glycerol 3-phosphate.</text>
</comment>
<dbReference type="NCBIfam" id="NF000756">
    <property type="entry name" value="PRK00047.1"/>
    <property type="match status" value="1"/>
</dbReference>
<dbReference type="PIRSF" id="PIRSF000538">
    <property type="entry name" value="GlpK"/>
    <property type="match status" value="1"/>
</dbReference>
<dbReference type="InterPro" id="IPR018485">
    <property type="entry name" value="FGGY_C"/>
</dbReference>
<dbReference type="InterPro" id="IPR005999">
    <property type="entry name" value="Glycerol_kin"/>
</dbReference>
<dbReference type="GO" id="GO:0006072">
    <property type="term" value="P:glycerol-3-phosphate metabolic process"/>
    <property type="evidence" value="ECO:0007669"/>
    <property type="project" value="InterPro"/>
</dbReference>
<accession>A0A8B5Y406</accession>
<dbReference type="CDD" id="cd07769">
    <property type="entry name" value="ASKHA_NBD_FGGY_GK"/>
    <property type="match status" value="1"/>
</dbReference>
<dbReference type="InterPro" id="IPR043129">
    <property type="entry name" value="ATPase_NBD"/>
</dbReference>
<dbReference type="GO" id="GO:0005524">
    <property type="term" value="F:ATP binding"/>
    <property type="evidence" value="ECO:0007669"/>
    <property type="project" value="UniProtKB-KW"/>
</dbReference>
<comment type="catalytic activity">
    <reaction evidence="10">
        <text>glycerol + ATP = sn-glycerol 3-phosphate + ADP + H(+)</text>
        <dbReference type="Rhea" id="RHEA:21644"/>
        <dbReference type="ChEBI" id="CHEBI:15378"/>
        <dbReference type="ChEBI" id="CHEBI:17754"/>
        <dbReference type="ChEBI" id="CHEBI:30616"/>
        <dbReference type="ChEBI" id="CHEBI:57597"/>
        <dbReference type="ChEBI" id="CHEBI:456216"/>
        <dbReference type="EC" id="2.7.1.30"/>
    </reaction>
</comment>
<evidence type="ECO:0000256" key="5">
    <source>
        <dbReference type="ARBA" id="ARBA00022741"/>
    </source>
</evidence>
<dbReference type="InterPro" id="IPR000577">
    <property type="entry name" value="Carb_kinase_FGGY"/>
</dbReference>
<dbReference type="GO" id="GO:0019563">
    <property type="term" value="P:glycerol catabolic process"/>
    <property type="evidence" value="ECO:0007669"/>
    <property type="project" value="TreeGrafter"/>
</dbReference>
<comment type="pathway">
    <text evidence="1">Polyol metabolism; glycerol degradation via glycerol kinase pathway; sn-glycerol 3-phosphate from glycerol: step 1/1.</text>
</comment>
<protein>
    <recommendedName>
        <fullName evidence="3">glycerol kinase</fullName>
        <ecNumber evidence="3">2.7.1.30</ecNumber>
    </recommendedName>
    <alternativeName>
        <fullName evidence="9">ATP:glycerol 3-phosphotransferase</fullName>
    </alternativeName>
</protein>
<evidence type="ECO:0000256" key="2">
    <source>
        <dbReference type="ARBA" id="ARBA00009156"/>
    </source>
</evidence>
<dbReference type="AlphaFoldDB" id="A0A8B5Y406"/>
<dbReference type="PROSITE" id="PS00933">
    <property type="entry name" value="FGGY_KINASES_1"/>
    <property type="match status" value="1"/>
</dbReference>
<evidence type="ECO:0000256" key="4">
    <source>
        <dbReference type="ARBA" id="ARBA00022679"/>
    </source>
</evidence>
<evidence type="ECO:0000313" key="16">
    <source>
        <dbReference type="Proteomes" id="UP000317770"/>
    </source>
</evidence>
<evidence type="ECO:0000256" key="7">
    <source>
        <dbReference type="ARBA" id="ARBA00022798"/>
    </source>
</evidence>
<evidence type="ECO:0000313" key="15">
    <source>
        <dbReference type="EMBL" id="TVX83843.1"/>
    </source>
</evidence>
<proteinExistence type="inferred from homology"/>
<keyword evidence="7" id="KW-0319">Glycerol metabolism</keyword>
<comment type="caution">
    <text evidence="15">The sequence shown here is derived from an EMBL/GenBank/DDBJ whole genome shotgun (WGS) entry which is preliminary data.</text>
</comment>
<keyword evidence="5" id="KW-0547">Nucleotide-binding</keyword>
<dbReference type="Gene3D" id="3.30.420.40">
    <property type="match status" value="2"/>
</dbReference>
<feature type="domain" description="Carbohydrate kinase FGGY C-terminal" evidence="14">
    <location>
        <begin position="262"/>
        <end position="447"/>
    </location>
</feature>
<evidence type="ECO:0000256" key="6">
    <source>
        <dbReference type="ARBA" id="ARBA00022777"/>
    </source>
</evidence>
<evidence type="ECO:0000256" key="8">
    <source>
        <dbReference type="ARBA" id="ARBA00022840"/>
    </source>
</evidence>
<dbReference type="PANTHER" id="PTHR10196:SF69">
    <property type="entry name" value="GLYCEROL KINASE"/>
    <property type="match status" value="1"/>
</dbReference>
<comment type="similarity">
    <text evidence="2">Belongs to the FGGY kinase family.</text>
</comment>